<reference evidence="2" key="1">
    <citation type="journal article" date="2014" name="Int. J. Syst. Evol. Microbiol.">
        <title>Complete genome sequence of Corynebacterium casei LMG S-19264T (=DSM 44701T), isolated from a smear-ripened cheese.</title>
        <authorList>
            <consortium name="US DOE Joint Genome Institute (JGI-PGF)"/>
            <person name="Walter F."/>
            <person name="Albersmeier A."/>
            <person name="Kalinowski J."/>
            <person name="Ruckert C."/>
        </authorList>
    </citation>
    <scope>NUCLEOTIDE SEQUENCE</scope>
    <source>
        <strain evidence="2">JCM 4125</strain>
    </source>
</reference>
<keyword evidence="1" id="KW-0472">Membrane</keyword>
<comment type="caution">
    <text evidence="2">The sequence shown here is derived from an EMBL/GenBank/DDBJ whole genome shotgun (WGS) entry which is preliminary data.</text>
</comment>
<accession>A0A918H4J9</accession>
<name>A0A918H4J9_9ACTN</name>
<gene>
    <name evidence="2" type="ORF">GCM10010226_06120</name>
</gene>
<feature type="transmembrane region" description="Helical" evidence="1">
    <location>
        <begin position="53"/>
        <end position="72"/>
    </location>
</feature>
<evidence type="ECO:0000313" key="3">
    <source>
        <dbReference type="Proteomes" id="UP000646776"/>
    </source>
</evidence>
<organism evidence="2 3">
    <name type="scientific">Streptomyces phaeofaciens</name>
    <dbReference type="NCBI Taxonomy" id="68254"/>
    <lineage>
        <taxon>Bacteria</taxon>
        <taxon>Bacillati</taxon>
        <taxon>Actinomycetota</taxon>
        <taxon>Actinomycetes</taxon>
        <taxon>Kitasatosporales</taxon>
        <taxon>Streptomycetaceae</taxon>
        <taxon>Streptomyces</taxon>
    </lineage>
</organism>
<evidence type="ECO:0000256" key="1">
    <source>
        <dbReference type="SAM" id="Phobius"/>
    </source>
</evidence>
<dbReference type="EMBL" id="BMSA01000001">
    <property type="protein sequence ID" value="GGT32660.1"/>
    <property type="molecule type" value="Genomic_DNA"/>
</dbReference>
<keyword evidence="1" id="KW-1133">Transmembrane helix</keyword>
<keyword evidence="1" id="KW-0812">Transmembrane</keyword>
<reference evidence="2" key="2">
    <citation type="submission" date="2020-09" db="EMBL/GenBank/DDBJ databases">
        <authorList>
            <person name="Sun Q."/>
            <person name="Ohkuma M."/>
        </authorList>
    </citation>
    <scope>NUCLEOTIDE SEQUENCE</scope>
    <source>
        <strain evidence="2">JCM 4125</strain>
    </source>
</reference>
<feature type="transmembrane region" description="Helical" evidence="1">
    <location>
        <begin position="21"/>
        <end position="41"/>
    </location>
</feature>
<proteinExistence type="predicted"/>
<keyword evidence="3" id="KW-1185">Reference proteome</keyword>
<evidence type="ECO:0000313" key="2">
    <source>
        <dbReference type="EMBL" id="GGT32660.1"/>
    </source>
</evidence>
<sequence length="97" mass="10379">MAIGRAWAACDVGVNAAANSMTLLFLAPVIWVAAAVPWVVLYGTLGRHHRGSAVAAGLVVTVCFTWFVVTWLGMPDSYPDPLCRGNVPPWWPGFIPA</sequence>
<protein>
    <submittedName>
        <fullName evidence="2">Uncharacterized protein</fullName>
    </submittedName>
</protein>
<dbReference type="AlphaFoldDB" id="A0A918H4J9"/>
<dbReference type="Proteomes" id="UP000646776">
    <property type="component" value="Unassembled WGS sequence"/>
</dbReference>